<dbReference type="InterPro" id="IPR012486">
    <property type="entry name" value="Far11/STRP_N"/>
</dbReference>
<dbReference type="SMART" id="SM01292">
    <property type="entry name" value="N1221"/>
    <property type="match status" value="1"/>
</dbReference>
<keyword evidence="4" id="KW-1185">Reference proteome</keyword>
<evidence type="ECO:0000259" key="2">
    <source>
        <dbReference type="SMART" id="SM01292"/>
    </source>
</evidence>
<name>A0A9W6W8J3_AMBMO</name>
<dbReference type="OrthoDB" id="18234at2759"/>
<proteinExistence type="predicted"/>
<sequence length="341" mass="39127">MPSIIRLGHSFLDGFVDLSEHDQLLKVESLVSDIQNHKDDDVAILKSLIQLLYIQFGLSKASDQDQQAMYIVEHSKLFLHQTVLPPLLELLEDRAVKMTDIKNDELLYTSNLLKAWSKQFFYLMTIVYFQLLVNSTGNMTMQQSAELTTIVAQSNLVVSLTKAVDRFKWLTSEIDMNQDLKPDLQNHYSKTLHLFQLKNVLMLLNQCILTIFGGIEKLNSTKDYLKFKFTQSHHDKKDSHHIDSITSFDYMYYRTELTTRYPTYSPPKIDLSVITESILKDSQSFSDTINTNSLLINQQHNFKSPLSSNLSVQPPDIHLATPMPSPTLNPQHTGSSKRRSI</sequence>
<dbReference type="AlphaFoldDB" id="A0A9W6W8J3"/>
<dbReference type="Pfam" id="PF07923">
    <property type="entry name" value="N1221"/>
    <property type="match status" value="1"/>
</dbReference>
<dbReference type="Proteomes" id="UP001165063">
    <property type="component" value="Unassembled WGS sequence"/>
</dbReference>
<evidence type="ECO:0000313" key="3">
    <source>
        <dbReference type="EMBL" id="GME68299.1"/>
    </source>
</evidence>
<dbReference type="GO" id="GO:0005829">
    <property type="term" value="C:cytosol"/>
    <property type="evidence" value="ECO:0007669"/>
    <property type="project" value="TreeGrafter"/>
</dbReference>
<accession>A0A9W6W8J3</accession>
<evidence type="ECO:0000256" key="1">
    <source>
        <dbReference type="SAM" id="MobiDB-lite"/>
    </source>
</evidence>
<dbReference type="InterPro" id="IPR040185">
    <property type="entry name" value="Far11/STRP"/>
</dbReference>
<feature type="domain" description="Far11/STRP N-terminal" evidence="2">
    <location>
        <begin position="2"/>
        <end position="277"/>
    </location>
</feature>
<gene>
    <name evidence="3" type="ORF">Amon01_000900400</name>
</gene>
<comment type="caution">
    <text evidence="3">The sequence shown here is derived from an EMBL/GenBank/DDBJ whole genome shotgun (WGS) entry which is preliminary data.</text>
</comment>
<evidence type="ECO:0000313" key="4">
    <source>
        <dbReference type="Proteomes" id="UP001165063"/>
    </source>
</evidence>
<dbReference type="EMBL" id="BSXU01009168">
    <property type="protein sequence ID" value="GME68299.1"/>
    <property type="molecule type" value="Genomic_DNA"/>
</dbReference>
<organism evidence="3 4">
    <name type="scientific">Ambrosiozyma monospora</name>
    <name type="common">Yeast</name>
    <name type="synonym">Endomycopsis monosporus</name>
    <dbReference type="NCBI Taxonomy" id="43982"/>
    <lineage>
        <taxon>Eukaryota</taxon>
        <taxon>Fungi</taxon>
        <taxon>Dikarya</taxon>
        <taxon>Ascomycota</taxon>
        <taxon>Saccharomycotina</taxon>
        <taxon>Pichiomycetes</taxon>
        <taxon>Pichiales</taxon>
        <taxon>Pichiaceae</taxon>
        <taxon>Ambrosiozyma</taxon>
    </lineage>
</organism>
<dbReference type="PANTHER" id="PTHR13239">
    <property type="entry name" value="PROTEIN REQUIRED FOR HYPHAL ANASTOMOSIS HAM-2"/>
    <property type="match status" value="1"/>
</dbReference>
<dbReference type="GO" id="GO:0007010">
    <property type="term" value="P:cytoskeleton organization"/>
    <property type="evidence" value="ECO:0007669"/>
    <property type="project" value="TreeGrafter"/>
</dbReference>
<feature type="region of interest" description="Disordered" evidence="1">
    <location>
        <begin position="313"/>
        <end position="341"/>
    </location>
</feature>
<dbReference type="PANTHER" id="PTHR13239:SF4">
    <property type="entry name" value="AT25231P"/>
    <property type="match status" value="1"/>
</dbReference>
<protein>
    <submittedName>
        <fullName evidence="3">Unnamed protein product</fullName>
    </submittedName>
</protein>
<reference evidence="3" key="1">
    <citation type="submission" date="2023-04" db="EMBL/GenBank/DDBJ databases">
        <title>Ambrosiozyma monospora NBRC 1965.</title>
        <authorList>
            <person name="Ichikawa N."/>
            <person name="Sato H."/>
            <person name="Tonouchi N."/>
        </authorList>
    </citation>
    <scope>NUCLEOTIDE SEQUENCE</scope>
    <source>
        <strain evidence="3">NBRC 1965</strain>
    </source>
</reference>